<protein>
    <submittedName>
        <fullName evidence="1">Uncharacterized protein</fullName>
    </submittedName>
</protein>
<sequence>MESMHVFINVLGKDRATSYLRGHQKICLGSRNDHFLGGIPPTPFYPSQNGRVPRPKYNISYHLHYHT</sequence>
<evidence type="ECO:0000313" key="1">
    <source>
        <dbReference type="EMBL" id="EYC11341.1"/>
    </source>
</evidence>
<comment type="caution">
    <text evidence="1">The sequence shown here is derived from an EMBL/GenBank/DDBJ whole genome shotgun (WGS) entry which is preliminary data.</text>
</comment>
<organism evidence="1 2">
    <name type="scientific">Ancylostoma ceylanicum</name>
    <dbReference type="NCBI Taxonomy" id="53326"/>
    <lineage>
        <taxon>Eukaryota</taxon>
        <taxon>Metazoa</taxon>
        <taxon>Ecdysozoa</taxon>
        <taxon>Nematoda</taxon>
        <taxon>Chromadorea</taxon>
        <taxon>Rhabditida</taxon>
        <taxon>Rhabditina</taxon>
        <taxon>Rhabditomorpha</taxon>
        <taxon>Strongyloidea</taxon>
        <taxon>Ancylostomatidae</taxon>
        <taxon>Ancylostomatinae</taxon>
        <taxon>Ancylostoma</taxon>
    </lineage>
</organism>
<proteinExistence type="predicted"/>
<gene>
    <name evidence="1" type="primary">Acey_s0051.g2152</name>
    <name evidence="1" type="ORF">Y032_0051g2152</name>
</gene>
<reference evidence="2" key="1">
    <citation type="journal article" date="2015" name="Nat. Genet.">
        <title>The genome and transcriptome of the zoonotic hookworm Ancylostoma ceylanicum identify infection-specific gene families.</title>
        <authorList>
            <person name="Schwarz E.M."/>
            <person name="Hu Y."/>
            <person name="Antoshechkin I."/>
            <person name="Miller M.M."/>
            <person name="Sternberg P.W."/>
            <person name="Aroian R.V."/>
        </authorList>
    </citation>
    <scope>NUCLEOTIDE SEQUENCE</scope>
    <source>
        <strain evidence="2">HY135</strain>
    </source>
</reference>
<dbReference type="Proteomes" id="UP000024635">
    <property type="component" value="Unassembled WGS sequence"/>
</dbReference>
<keyword evidence="2" id="KW-1185">Reference proteome</keyword>
<dbReference type="EMBL" id="JARK01001387">
    <property type="protein sequence ID" value="EYC11341.1"/>
    <property type="molecule type" value="Genomic_DNA"/>
</dbReference>
<accession>A0A016U8S3</accession>
<evidence type="ECO:0000313" key="2">
    <source>
        <dbReference type="Proteomes" id="UP000024635"/>
    </source>
</evidence>
<name>A0A016U8S3_9BILA</name>
<dbReference type="AlphaFoldDB" id="A0A016U8S3"/>